<keyword evidence="2" id="KW-1185">Reference proteome</keyword>
<gene>
    <name evidence="1" type="ORF">DRF60_17030</name>
</gene>
<dbReference type="RefSeq" id="WP_116013469.1">
    <property type="nucleotide sequence ID" value="NZ_QNUH01000018.1"/>
</dbReference>
<evidence type="ECO:0000313" key="2">
    <source>
        <dbReference type="Proteomes" id="UP000257030"/>
    </source>
</evidence>
<dbReference type="Proteomes" id="UP000257030">
    <property type="component" value="Unassembled WGS sequence"/>
</dbReference>
<dbReference type="Gene3D" id="1.10.30.50">
    <property type="match status" value="1"/>
</dbReference>
<comment type="caution">
    <text evidence="1">The sequence shown here is derived from an EMBL/GenBank/DDBJ whole genome shotgun (WGS) entry which is preliminary data.</text>
</comment>
<name>A0A3D9DA11_9FLAO</name>
<reference evidence="1 2" key="1">
    <citation type="journal article" date="2010" name="Syst. Appl. Microbiol.">
        <title>Four new species of Chryseobacterium from the rhizosphere of coastal sand dune plants, Chryseobacterium elymi sp. nov., Chryseobacterium hagamense sp. nov., Chryseobacterium lathyri sp. nov. and Chryseobacterium rhizosphaerae sp. nov.</title>
        <authorList>
            <person name="Cho S.H."/>
            <person name="Lee K.S."/>
            <person name="Shin D.S."/>
            <person name="Han J.H."/>
            <person name="Park K.S."/>
            <person name="Lee C.H."/>
            <person name="Park K.H."/>
            <person name="Kim S.B."/>
        </authorList>
    </citation>
    <scope>NUCLEOTIDE SEQUENCE [LARGE SCALE GENOMIC DNA]</scope>
    <source>
        <strain evidence="1 2">KCTC 22547</strain>
    </source>
</reference>
<sequence>MLTLKISVSKALKFYNTIKPKVNSTTSLGLSDDDIKNLIISEPQNLIPLNSLLMKRIIPDFDQDEFFEYAKSKDNKKKLNTKYNPKTIDIKNTFKYKNIIGNDYFLADLLDQHTCLYCNRNYIRTIGNSKNKILRAEYDHFYSQSKFPLLALSFYNLLPTCSNCNKKKNATNFDIDSHLHPYLMTDEDKNFSFGFRKKNFIDNNVKINISTSNVSSQNKILKTFDDLNLQHIYNKHSDKELKDLLNLRYKYSENYIDILLNKTFKDLPISKEEVYRMIFGIEINEEDYHKRPFSKFKKDIIDELLKTP</sequence>
<dbReference type="OrthoDB" id="9816185at2"/>
<protein>
    <recommendedName>
        <fullName evidence="3">HNH nuclease domain-containing protein</fullName>
    </recommendedName>
</protein>
<dbReference type="AlphaFoldDB" id="A0A3D9DA11"/>
<proteinExistence type="predicted"/>
<accession>A0A3D9DA11</accession>
<dbReference type="EMBL" id="QNUH01000018">
    <property type="protein sequence ID" value="REC74819.1"/>
    <property type="molecule type" value="Genomic_DNA"/>
</dbReference>
<evidence type="ECO:0008006" key="3">
    <source>
        <dbReference type="Google" id="ProtNLM"/>
    </source>
</evidence>
<organism evidence="1 2">
    <name type="scientific">Chryseobacterium elymi</name>
    <dbReference type="NCBI Taxonomy" id="395936"/>
    <lineage>
        <taxon>Bacteria</taxon>
        <taxon>Pseudomonadati</taxon>
        <taxon>Bacteroidota</taxon>
        <taxon>Flavobacteriia</taxon>
        <taxon>Flavobacteriales</taxon>
        <taxon>Weeksellaceae</taxon>
        <taxon>Chryseobacterium group</taxon>
        <taxon>Chryseobacterium</taxon>
    </lineage>
</organism>
<evidence type="ECO:0000313" key="1">
    <source>
        <dbReference type="EMBL" id="REC74819.1"/>
    </source>
</evidence>